<sequence length="1933" mass="209391">MNSTNHLYGTACLDMNAGSSILCSNSSFASCSDSTTSYQHFSVATNINEITGKATFLYCTVKDIEGAFRGAINQQTTSTASATLDISWCSFQSCVVNSGGWYGVVRQSGSNSNKFLMKNSVIKNTYVEHGGGVCLDTSSSQTISQCVFSDCSGFQHSAAIFSYKWDASKTGSLFSNILFQNCAQLKAPTPYGGGAILFHWSTSINLEYLQFRNCSSAANCGTDILIDNAASGGTRRMYQLESTSTGKHVYYSSVSPLPSPQQLPSPSTSFSLVSISGKATDQWTVELTMKVSTAITGKLLALADNSASDRTEPSGYAPNIARFLPFVFSGSSEGTSSVPIGEDSYVQLHLDQYLVTTAALTSHLVTIPDGMCLPAIPTLMSASCALDQNEQNAMITLQQRSASIGVHTVVLNTSPAITFEVEITTDMNGVSEPTPVSIAGVGKKLNPDTTYEIKSVKRKSDGLIVLFHPASIKFTVPKRSCLTTLSHTPSYSNMDKIMTLSLSGYNLAETHTISFSANGSSDATFVGSVVFGSDGKGTMSGILFDADSSKIKLHYNTRYDVIGVTKNGFEVDFEPGLGLTTMKEPMRLMGVGDAVDKNDKNSTTISLTGHAALEGSYELDLENSEDSTEKVTIDASFTATDAGEAQATLYPTRQLKYGATYKVTGLRGTMSSPPTIHVETGLSITIDSEPSRLTFMGTASPQNKQKEVSMALTGIKMTNGPFRIVLNGSKTITASFAADGVTGSSTAILFSTTASEVEVEYDQTYTVVGVTDKDDNEVFFHSGLSFTTPSEQTRLVSFSIVEYDSLKKNVLVTMDGRQLDISSKYEVDLSRASSCEFTVLMEWNASSLRWEGWASLYPTIGADLVFGENYSIVEFRKQSISTPLLFEPNSIEIIPEPSRLISIDVHLNDILSATTLTLNSSQLVSGTVYQLTFSETPYSSSNTAMNSEVQIDVTATDTGLMTIELCLYPSSIAVLKYCHSYSVVSMATKAKSIPILIEKTDCVFDTPIEPTRIESGSATLNSRRDTATIVVTGRELKVGTYSIVIESGEKSFSTTVTTTTKGELSFTAPTESSSDPSKVLFGLVYSFKTVKLNGTDVFVNLNASVEIPVPPKISGISVVPNTIRTGLWIRVAGSDLPVGETFILTVVSGDSIFSFPITFPTSTTGSSEIQRMGWTDSLHFSTTYTLTSFTKLGDENDQIVNLSILTFDTPAKPVNLILYSESKSTDTSAFCGEITQPCSSMDDAWRVVMGIGFTRVAVEIVDASSVSSPMRVHGGMIVSVKNGGMKEPSLNVGDFTPTAAQPGLITVIDSTLELKDVDVVLSSTNPLSVFIHSTSSTVVMKEGSFTSKSEGSTLEGGLCEWETGVIQLIDTETIVKSTVFSHLHQGAVNMKSGNFTLHSSSFESNTPHSSSFPSVRRNIRCSEGGEIEIGSLSAGDGTKDHPSAWISHENCLLSGDDVNITSPFFIPSLNTSSSKATFDKKSSTHTFDLIGSTFIPCGLFLEVFEYSKQNDKNGEYTRELTESSTLSFTETAITLSIPQKEITAHVTVDSEWHVRLIFGDGSRTESFRVKMSGLEERKALTKQAMKWVIPVICASVALLLFFLILIVLLRRRSQKKKKENSLLNKKEELDALPPEKIEDFDNLAFPPSSIVSLTDTNGAFGVNHADTSETKLIDPPLLGGGQFEMNVEGVRADVGVNIVKIDRRDTLYNRLHMNGKTLIDKKTLAQALARSLTRLNEMNTEVTLLGRLSTHFVLFGPNNEIHLDLKEARDVNEIDVVNGQRMVPATVALNRERIEEEEDNTQKLTQPTTQPSQQGEGFELLRWRAPEAAAKTCEPTPTIDYAKAAVFSLGLILFEIETETMPFGDMDAMNAFRQLKSGILPRMDVVQDGNLRELIVSCLNLDPTQRPNLDGIEKQLESTEFSAHSDQIGGIIF</sequence>
<feature type="domain" description="Protein kinase" evidence="3">
    <location>
        <begin position="1552"/>
        <end position="1922"/>
    </location>
</feature>
<dbReference type="SUPFAM" id="SSF51126">
    <property type="entry name" value="Pectin lyase-like"/>
    <property type="match status" value="1"/>
</dbReference>
<name>A0ABQ9X5W6_9EUKA</name>
<dbReference type="PROSITE" id="PS50011">
    <property type="entry name" value="PROTEIN_KINASE_DOM"/>
    <property type="match status" value="1"/>
</dbReference>
<proteinExistence type="predicted"/>
<dbReference type="PROSITE" id="PS50231">
    <property type="entry name" value="RICIN_B_LECTIN"/>
    <property type="match status" value="1"/>
</dbReference>
<keyword evidence="2" id="KW-1133">Transmembrane helix</keyword>
<comment type="caution">
    <text evidence="4">The sequence shown here is derived from an EMBL/GenBank/DDBJ whole genome shotgun (WGS) entry which is preliminary data.</text>
</comment>
<dbReference type="EMBL" id="JARBJD010000250">
    <property type="protein sequence ID" value="KAK2945715.1"/>
    <property type="molecule type" value="Genomic_DNA"/>
</dbReference>
<dbReference type="SUPFAM" id="SSF56112">
    <property type="entry name" value="Protein kinase-like (PK-like)"/>
    <property type="match status" value="1"/>
</dbReference>
<evidence type="ECO:0000256" key="2">
    <source>
        <dbReference type="SAM" id="Phobius"/>
    </source>
</evidence>
<dbReference type="InterPro" id="IPR001245">
    <property type="entry name" value="Ser-Thr/Tyr_kinase_cat_dom"/>
</dbReference>
<feature type="region of interest" description="Disordered" evidence="1">
    <location>
        <begin position="1796"/>
        <end position="1815"/>
    </location>
</feature>
<feature type="transmembrane region" description="Helical" evidence="2">
    <location>
        <begin position="1587"/>
        <end position="1609"/>
    </location>
</feature>
<keyword evidence="2" id="KW-0472">Membrane</keyword>
<accession>A0ABQ9X5W6</accession>
<evidence type="ECO:0000259" key="3">
    <source>
        <dbReference type="PROSITE" id="PS50011"/>
    </source>
</evidence>
<keyword evidence="2" id="KW-0812">Transmembrane</keyword>
<evidence type="ECO:0000313" key="5">
    <source>
        <dbReference type="Proteomes" id="UP001281761"/>
    </source>
</evidence>
<evidence type="ECO:0000313" key="4">
    <source>
        <dbReference type="EMBL" id="KAK2945715.1"/>
    </source>
</evidence>
<dbReference type="InterPro" id="IPR000719">
    <property type="entry name" value="Prot_kinase_dom"/>
</dbReference>
<gene>
    <name evidence="4" type="ORF">BLNAU_19385</name>
</gene>
<keyword evidence="5" id="KW-1185">Reference proteome</keyword>
<dbReference type="Gene3D" id="1.10.510.10">
    <property type="entry name" value="Transferase(Phosphotransferase) domain 1"/>
    <property type="match status" value="1"/>
</dbReference>
<feature type="compositionally biased region" description="Polar residues" evidence="1">
    <location>
        <begin position="1802"/>
        <end position="1815"/>
    </location>
</feature>
<reference evidence="4 5" key="1">
    <citation type="journal article" date="2022" name="bioRxiv">
        <title>Genomics of Preaxostyla Flagellates Illuminates Evolutionary Transitions and the Path Towards Mitochondrial Loss.</title>
        <authorList>
            <person name="Novak L.V.F."/>
            <person name="Treitli S.C."/>
            <person name="Pyrih J."/>
            <person name="Halakuc P."/>
            <person name="Pipaliya S.V."/>
            <person name="Vacek V."/>
            <person name="Brzon O."/>
            <person name="Soukal P."/>
            <person name="Eme L."/>
            <person name="Dacks J.B."/>
            <person name="Karnkowska A."/>
            <person name="Elias M."/>
            <person name="Hampl V."/>
        </authorList>
    </citation>
    <scope>NUCLEOTIDE SEQUENCE [LARGE SCALE GENOMIC DNA]</scope>
    <source>
        <strain evidence="4">NAU3</strain>
        <tissue evidence="4">Gut</tissue>
    </source>
</reference>
<organism evidence="4 5">
    <name type="scientific">Blattamonas nauphoetae</name>
    <dbReference type="NCBI Taxonomy" id="2049346"/>
    <lineage>
        <taxon>Eukaryota</taxon>
        <taxon>Metamonada</taxon>
        <taxon>Preaxostyla</taxon>
        <taxon>Oxymonadida</taxon>
        <taxon>Blattamonas</taxon>
    </lineage>
</organism>
<protein>
    <recommendedName>
        <fullName evidence="3">Protein kinase domain-containing protein</fullName>
    </recommendedName>
</protein>
<dbReference type="InterPro" id="IPR011050">
    <property type="entry name" value="Pectin_lyase_fold/virulence"/>
</dbReference>
<dbReference type="Pfam" id="PF07714">
    <property type="entry name" value="PK_Tyr_Ser-Thr"/>
    <property type="match status" value="1"/>
</dbReference>
<evidence type="ECO:0000256" key="1">
    <source>
        <dbReference type="SAM" id="MobiDB-lite"/>
    </source>
</evidence>
<dbReference type="Proteomes" id="UP001281761">
    <property type="component" value="Unassembled WGS sequence"/>
</dbReference>
<dbReference type="InterPro" id="IPR011009">
    <property type="entry name" value="Kinase-like_dom_sf"/>
</dbReference>